<dbReference type="Pfam" id="PF08613">
    <property type="entry name" value="Cyclin"/>
    <property type="match status" value="1"/>
</dbReference>
<evidence type="ECO:0000313" key="2">
    <source>
        <dbReference type="Proteomes" id="UP000789375"/>
    </source>
</evidence>
<dbReference type="GO" id="GO:0005634">
    <property type="term" value="C:nucleus"/>
    <property type="evidence" value="ECO:0007669"/>
    <property type="project" value="TreeGrafter"/>
</dbReference>
<evidence type="ECO:0000313" key="1">
    <source>
        <dbReference type="EMBL" id="CAG8544666.1"/>
    </source>
</evidence>
<dbReference type="GO" id="GO:0019901">
    <property type="term" value="F:protein kinase binding"/>
    <property type="evidence" value="ECO:0007669"/>
    <property type="project" value="InterPro"/>
</dbReference>
<sequence>MLDIIYSSIPVTQIPLREVPLVNGFSLITNQIVFSPSSSPKWEDNNHFLENMQHQPSLGTFGHVIPCDHPKHPKYPNKTKTNTTTTNNCKNNRKIILVESLVDTTAIIIDEIWYNFPVHSNSQVIPLRIFIQETLRRSRTSWSTLQTALFYLKRIKPQIFYLWLNPDRWTLNSKDNNNQGSDPATCGRRMFLASLIIASKYLQDRNYANNAWSKICGLPVQEINAIERRFLELIDYNLFIGEDIYQRWTNVLNSHIQAISEPEATAENQQAVAQFKQTLRLQPQAVECKVQG</sequence>
<organism evidence="1 2">
    <name type="scientific">Funneliformis mosseae</name>
    <name type="common">Endomycorrhizal fungus</name>
    <name type="synonym">Glomus mosseae</name>
    <dbReference type="NCBI Taxonomy" id="27381"/>
    <lineage>
        <taxon>Eukaryota</taxon>
        <taxon>Fungi</taxon>
        <taxon>Fungi incertae sedis</taxon>
        <taxon>Mucoromycota</taxon>
        <taxon>Glomeromycotina</taxon>
        <taxon>Glomeromycetes</taxon>
        <taxon>Glomerales</taxon>
        <taxon>Glomeraceae</taxon>
        <taxon>Funneliformis</taxon>
    </lineage>
</organism>
<dbReference type="InterPro" id="IPR013922">
    <property type="entry name" value="Cyclin_PHO80-like"/>
</dbReference>
<proteinExistence type="predicted"/>
<dbReference type="AlphaFoldDB" id="A0A9N9AYG3"/>
<accession>A0A9N9AYG3</accession>
<protein>
    <submittedName>
        <fullName evidence="1">7166_t:CDS:1</fullName>
    </submittedName>
</protein>
<keyword evidence="2" id="KW-1185">Reference proteome</keyword>
<dbReference type="Proteomes" id="UP000789375">
    <property type="component" value="Unassembled WGS sequence"/>
</dbReference>
<dbReference type="PANTHER" id="PTHR15615">
    <property type="match status" value="1"/>
</dbReference>
<name>A0A9N9AYG3_FUNMO</name>
<comment type="caution">
    <text evidence="1">The sequence shown here is derived from an EMBL/GenBank/DDBJ whole genome shotgun (WGS) entry which is preliminary data.</text>
</comment>
<dbReference type="GO" id="GO:0016538">
    <property type="term" value="F:cyclin-dependent protein serine/threonine kinase regulator activity"/>
    <property type="evidence" value="ECO:0007669"/>
    <property type="project" value="TreeGrafter"/>
</dbReference>
<reference evidence="1" key="1">
    <citation type="submission" date="2021-06" db="EMBL/GenBank/DDBJ databases">
        <authorList>
            <person name="Kallberg Y."/>
            <person name="Tangrot J."/>
            <person name="Rosling A."/>
        </authorList>
    </citation>
    <scope>NUCLEOTIDE SEQUENCE</scope>
    <source>
        <strain evidence="1">87-6 pot B 2015</strain>
    </source>
</reference>
<dbReference type="SUPFAM" id="SSF47954">
    <property type="entry name" value="Cyclin-like"/>
    <property type="match status" value="1"/>
</dbReference>
<dbReference type="GO" id="GO:0000307">
    <property type="term" value="C:cyclin-dependent protein kinase holoenzyme complex"/>
    <property type="evidence" value="ECO:0007669"/>
    <property type="project" value="TreeGrafter"/>
</dbReference>
<dbReference type="CDD" id="cd20557">
    <property type="entry name" value="CYCLIN_ScPCL1-like"/>
    <property type="match status" value="1"/>
</dbReference>
<dbReference type="PANTHER" id="PTHR15615:SF36">
    <property type="entry name" value="PHO85 CYCLIN-5"/>
    <property type="match status" value="1"/>
</dbReference>
<dbReference type="EMBL" id="CAJVPP010001263">
    <property type="protein sequence ID" value="CAG8544666.1"/>
    <property type="molecule type" value="Genomic_DNA"/>
</dbReference>
<dbReference type="InterPro" id="IPR036915">
    <property type="entry name" value="Cyclin-like_sf"/>
</dbReference>
<dbReference type="Gene3D" id="1.10.472.10">
    <property type="entry name" value="Cyclin-like"/>
    <property type="match status" value="1"/>
</dbReference>
<gene>
    <name evidence="1" type="ORF">FMOSSE_LOCUS6155</name>
</gene>